<keyword evidence="1" id="KW-1133">Transmembrane helix</keyword>
<dbReference type="AlphaFoldDB" id="A0A328AA25"/>
<reference evidence="3" key="1">
    <citation type="submission" date="2018-05" db="EMBL/GenBank/DDBJ databases">
        <authorList>
            <person name="Li X."/>
        </authorList>
    </citation>
    <scope>NUCLEOTIDE SEQUENCE [LARGE SCALE GENOMIC DNA]</scope>
    <source>
        <strain evidence="3">YIM 73061</strain>
    </source>
</reference>
<dbReference type="RefSeq" id="WP_111515976.1">
    <property type="nucleotide sequence ID" value="NZ_QFYR01000004.1"/>
</dbReference>
<gene>
    <name evidence="2" type="ORF">DJ018_16015</name>
</gene>
<comment type="caution">
    <text evidence="2">The sequence shown here is derived from an EMBL/GenBank/DDBJ whole genome shotgun (WGS) entry which is preliminary data.</text>
</comment>
<keyword evidence="1" id="KW-0472">Membrane</keyword>
<dbReference type="Proteomes" id="UP000249725">
    <property type="component" value="Unassembled WGS sequence"/>
</dbReference>
<proteinExistence type="predicted"/>
<name>A0A328AA25_9CAUL</name>
<organism evidence="2 3">
    <name type="scientific">Phenylobacterium deserti</name>
    <dbReference type="NCBI Taxonomy" id="1914756"/>
    <lineage>
        <taxon>Bacteria</taxon>
        <taxon>Pseudomonadati</taxon>
        <taxon>Pseudomonadota</taxon>
        <taxon>Alphaproteobacteria</taxon>
        <taxon>Caulobacterales</taxon>
        <taxon>Caulobacteraceae</taxon>
        <taxon>Phenylobacterium</taxon>
    </lineage>
</organism>
<evidence type="ECO:0000256" key="1">
    <source>
        <dbReference type="SAM" id="Phobius"/>
    </source>
</evidence>
<protein>
    <submittedName>
        <fullName evidence="2">Uncharacterized protein</fullName>
    </submittedName>
</protein>
<keyword evidence="1" id="KW-0812">Transmembrane</keyword>
<feature type="transmembrane region" description="Helical" evidence="1">
    <location>
        <begin position="47"/>
        <end position="67"/>
    </location>
</feature>
<dbReference type="EMBL" id="QFYR01000004">
    <property type="protein sequence ID" value="RAK51441.1"/>
    <property type="molecule type" value="Genomic_DNA"/>
</dbReference>
<feature type="transmembrane region" description="Helical" evidence="1">
    <location>
        <begin position="21"/>
        <end position="41"/>
    </location>
</feature>
<sequence>MSRPWFGVKRYGIGLSPTSGQGWAALLAYVVTLAATPLLAVRLGAPSWIVPLALAAETAALIAVVLLKGDGKPWRWRWGQRR</sequence>
<evidence type="ECO:0000313" key="3">
    <source>
        <dbReference type="Proteomes" id="UP000249725"/>
    </source>
</evidence>
<evidence type="ECO:0000313" key="2">
    <source>
        <dbReference type="EMBL" id="RAK51441.1"/>
    </source>
</evidence>
<keyword evidence="3" id="KW-1185">Reference proteome</keyword>
<accession>A0A328AA25</accession>